<organism evidence="1 2">
    <name type="scientific">Racocetra persica</name>
    <dbReference type="NCBI Taxonomy" id="160502"/>
    <lineage>
        <taxon>Eukaryota</taxon>
        <taxon>Fungi</taxon>
        <taxon>Fungi incertae sedis</taxon>
        <taxon>Mucoromycota</taxon>
        <taxon>Glomeromycotina</taxon>
        <taxon>Glomeromycetes</taxon>
        <taxon>Diversisporales</taxon>
        <taxon>Gigasporaceae</taxon>
        <taxon>Racocetra</taxon>
    </lineage>
</organism>
<evidence type="ECO:0000313" key="2">
    <source>
        <dbReference type="Proteomes" id="UP000789920"/>
    </source>
</evidence>
<keyword evidence="2" id="KW-1185">Reference proteome</keyword>
<accession>A0ACA9RWD5</accession>
<comment type="caution">
    <text evidence="1">The sequence shown here is derived from an EMBL/GenBank/DDBJ whole genome shotgun (WGS) entry which is preliminary data.</text>
</comment>
<protein>
    <submittedName>
        <fullName evidence="1">15797_t:CDS:1</fullName>
    </submittedName>
</protein>
<dbReference type="EMBL" id="CAJVQC010074198">
    <property type="protein sequence ID" value="CAG8812868.1"/>
    <property type="molecule type" value="Genomic_DNA"/>
</dbReference>
<reference evidence="1" key="1">
    <citation type="submission" date="2021-06" db="EMBL/GenBank/DDBJ databases">
        <authorList>
            <person name="Kallberg Y."/>
            <person name="Tangrot J."/>
            <person name="Rosling A."/>
        </authorList>
    </citation>
    <scope>NUCLEOTIDE SEQUENCE</scope>
    <source>
        <strain evidence="1">MA461A</strain>
    </source>
</reference>
<dbReference type="Proteomes" id="UP000789920">
    <property type="component" value="Unassembled WGS sequence"/>
</dbReference>
<feature type="non-terminal residue" evidence="1">
    <location>
        <position position="97"/>
    </location>
</feature>
<sequence>MPKVKTKLSSSTSADIKVSAGQANSNLLLNPNPRKDQSPSTITMNSAVTNNQVDILLQDLGAEPLFAAVQDQQSKNSFSNVSVQHAPVKQESMEARD</sequence>
<name>A0ACA9RWD5_9GLOM</name>
<gene>
    <name evidence="1" type="ORF">RPERSI_LOCUS23633</name>
</gene>
<evidence type="ECO:0000313" key="1">
    <source>
        <dbReference type="EMBL" id="CAG8812868.1"/>
    </source>
</evidence>
<proteinExistence type="predicted"/>